<dbReference type="Proteomes" id="UP000294832">
    <property type="component" value="Unassembled WGS sequence"/>
</dbReference>
<organism evidence="3 4">
    <name type="scientific">Shewanella fodinae</name>
    <dbReference type="NCBI Taxonomy" id="552357"/>
    <lineage>
        <taxon>Bacteria</taxon>
        <taxon>Pseudomonadati</taxon>
        <taxon>Pseudomonadota</taxon>
        <taxon>Gammaproteobacteria</taxon>
        <taxon>Alteromonadales</taxon>
        <taxon>Shewanellaceae</taxon>
        <taxon>Shewanella</taxon>
    </lineage>
</organism>
<proteinExistence type="predicted"/>
<dbReference type="RefSeq" id="WP_207904251.1">
    <property type="nucleotide sequence ID" value="NZ_SLWF01000004.1"/>
</dbReference>
<reference evidence="3 4" key="1">
    <citation type="submission" date="2019-03" db="EMBL/GenBank/DDBJ databases">
        <title>Freshwater and sediment microbial communities from various areas in North America, analyzing microbe dynamics in response to fracking.</title>
        <authorList>
            <person name="Lamendella R."/>
        </authorList>
    </citation>
    <scope>NUCLEOTIDE SEQUENCE [LARGE SCALE GENOMIC DNA]</scope>
    <source>
        <strain evidence="3 4">74A</strain>
    </source>
</reference>
<keyword evidence="4" id="KW-1185">Reference proteome</keyword>
<evidence type="ECO:0000313" key="4">
    <source>
        <dbReference type="Proteomes" id="UP000294832"/>
    </source>
</evidence>
<dbReference type="PROSITE" id="PS51257">
    <property type="entry name" value="PROKAR_LIPOPROTEIN"/>
    <property type="match status" value="1"/>
</dbReference>
<dbReference type="Gene3D" id="3.30.1450.10">
    <property type="match status" value="1"/>
</dbReference>
<evidence type="ECO:0000256" key="1">
    <source>
        <dbReference type="ARBA" id="ARBA00022729"/>
    </source>
</evidence>
<accession>A0A4R2FK82</accession>
<evidence type="ECO:0000256" key="2">
    <source>
        <dbReference type="SAM" id="SignalP"/>
    </source>
</evidence>
<evidence type="ECO:0008006" key="5">
    <source>
        <dbReference type="Google" id="ProtNLM"/>
    </source>
</evidence>
<sequence>MKFTWMFAALLTLSACTYTSNMNVGTNFSSEQAAKIIKGKTTEAELVGLLGQPQIKTVINETDVKWVYSYTEGSASAQAFTMKTTSDFTTHILDILLRNGVVLNYAETHTPTNMTISTQSSVQ</sequence>
<name>A0A4R2FK82_9GAMM</name>
<comment type="caution">
    <text evidence="3">The sequence shown here is derived from an EMBL/GenBank/DDBJ whole genome shotgun (WGS) entry which is preliminary data.</text>
</comment>
<feature type="chain" id="PRO_5020207117" description="Lipoprotein SmpA/OmlA domain-containing protein" evidence="2">
    <location>
        <begin position="23"/>
        <end position="123"/>
    </location>
</feature>
<evidence type="ECO:0000313" key="3">
    <source>
        <dbReference type="EMBL" id="TCN87880.1"/>
    </source>
</evidence>
<dbReference type="AlphaFoldDB" id="A0A4R2FK82"/>
<protein>
    <recommendedName>
        <fullName evidence="5">Lipoprotein SmpA/OmlA domain-containing protein</fullName>
    </recommendedName>
</protein>
<gene>
    <name evidence="3" type="ORF">EDC91_10411</name>
</gene>
<dbReference type="EMBL" id="SLWF01000004">
    <property type="protein sequence ID" value="TCN87880.1"/>
    <property type="molecule type" value="Genomic_DNA"/>
</dbReference>
<dbReference type="InterPro" id="IPR037873">
    <property type="entry name" value="BamE-like"/>
</dbReference>
<keyword evidence="1 2" id="KW-0732">Signal</keyword>
<feature type="signal peptide" evidence="2">
    <location>
        <begin position="1"/>
        <end position="22"/>
    </location>
</feature>